<proteinExistence type="predicted"/>
<evidence type="ECO:0000313" key="1">
    <source>
        <dbReference type="EMBL" id="CAB1429498.1"/>
    </source>
</evidence>
<keyword evidence="2" id="KW-1185">Reference proteome</keyword>
<comment type="caution">
    <text evidence="1">The sequence shown here is derived from an EMBL/GenBank/DDBJ whole genome shotgun (WGS) entry which is preliminary data.</text>
</comment>
<reference evidence="1" key="1">
    <citation type="submission" date="2020-03" db="EMBL/GenBank/DDBJ databases">
        <authorList>
            <person name="Weist P."/>
        </authorList>
    </citation>
    <scope>NUCLEOTIDE SEQUENCE</scope>
</reference>
<evidence type="ECO:0000313" key="2">
    <source>
        <dbReference type="Proteomes" id="UP001153269"/>
    </source>
</evidence>
<dbReference type="AlphaFoldDB" id="A0A9N7YL09"/>
<organism evidence="1 2">
    <name type="scientific">Pleuronectes platessa</name>
    <name type="common">European plaice</name>
    <dbReference type="NCBI Taxonomy" id="8262"/>
    <lineage>
        <taxon>Eukaryota</taxon>
        <taxon>Metazoa</taxon>
        <taxon>Chordata</taxon>
        <taxon>Craniata</taxon>
        <taxon>Vertebrata</taxon>
        <taxon>Euteleostomi</taxon>
        <taxon>Actinopterygii</taxon>
        <taxon>Neopterygii</taxon>
        <taxon>Teleostei</taxon>
        <taxon>Neoteleostei</taxon>
        <taxon>Acanthomorphata</taxon>
        <taxon>Carangaria</taxon>
        <taxon>Pleuronectiformes</taxon>
        <taxon>Pleuronectoidei</taxon>
        <taxon>Pleuronectidae</taxon>
        <taxon>Pleuronectes</taxon>
    </lineage>
</organism>
<accession>A0A9N7YL09</accession>
<dbReference type="EMBL" id="CADEAL010001143">
    <property type="protein sequence ID" value="CAB1429498.1"/>
    <property type="molecule type" value="Genomic_DNA"/>
</dbReference>
<name>A0A9N7YL09_PLEPL</name>
<gene>
    <name evidence="1" type="ORF">PLEPLA_LOCUS17476</name>
</gene>
<dbReference type="Proteomes" id="UP001153269">
    <property type="component" value="Unassembled WGS sequence"/>
</dbReference>
<protein>
    <submittedName>
        <fullName evidence="1">Uncharacterized protein</fullName>
    </submittedName>
</protein>
<sequence length="108" mass="11920">MGREHFQFDQFSGAGYELRRLQDGAVLCGRPVYGQQVIPSMQRSTPAEEEETPCLTRCSSHGGRTLDMMEAECGDHVGDEQGHDLDLHSPTAQSTEVIPGLVYILEPD</sequence>